<dbReference type="NCBIfam" id="TIGR02532">
    <property type="entry name" value="IV_pilin_GFxxxE"/>
    <property type="match status" value="1"/>
</dbReference>
<dbReference type="Proteomes" id="UP000318538">
    <property type="component" value="Chromosome"/>
</dbReference>
<dbReference type="KEGG" id="rlc:K227x_58520"/>
<evidence type="ECO:0000313" key="2">
    <source>
        <dbReference type="EMBL" id="QDT07425.1"/>
    </source>
</evidence>
<keyword evidence="3" id="KW-1185">Reference proteome</keyword>
<gene>
    <name evidence="2" type="ORF">K227x_58520</name>
</gene>
<evidence type="ECO:0000256" key="1">
    <source>
        <dbReference type="SAM" id="Phobius"/>
    </source>
</evidence>
<sequence length="187" mass="20849">MRMAGNTWTRRPNTRPGMTLIELMVAAALSALLLVALIGVLRGLSMQMRLANRMDQPVWPSRFVQFLRRDLLAADAVWERSGIVWIRTDAPAYSSAGNTPSDITGIRDIGYRCGMLQNGRRVLERIDSDRVDVLAFEPSRIVVERLDSQGNPQPLPPSPGPVPAQVRVWVWENSAGPPKVLKDLVIR</sequence>
<keyword evidence="1" id="KW-0472">Membrane</keyword>
<evidence type="ECO:0008006" key="4">
    <source>
        <dbReference type="Google" id="ProtNLM"/>
    </source>
</evidence>
<name>A0A517NJW8_9BACT</name>
<protein>
    <recommendedName>
        <fullName evidence="4">Prepilin-type N-terminal cleavage/methylation domain-containing protein</fullName>
    </recommendedName>
</protein>
<evidence type="ECO:0000313" key="3">
    <source>
        <dbReference type="Proteomes" id="UP000318538"/>
    </source>
</evidence>
<reference evidence="2 3" key="1">
    <citation type="submission" date="2019-02" db="EMBL/GenBank/DDBJ databases">
        <title>Deep-cultivation of Planctomycetes and their phenomic and genomic characterization uncovers novel biology.</title>
        <authorList>
            <person name="Wiegand S."/>
            <person name="Jogler M."/>
            <person name="Boedeker C."/>
            <person name="Pinto D."/>
            <person name="Vollmers J."/>
            <person name="Rivas-Marin E."/>
            <person name="Kohn T."/>
            <person name="Peeters S.H."/>
            <person name="Heuer A."/>
            <person name="Rast P."/>
            <person name="Oberbeckmann S."/>
            <person name="Bunk B."/>
            <person name="Jeske O."/>
            <person name="Meyerdierks A."/>
            <person name="Storesund J.E."/>
            <person name="Kallscheuer N."/>
            <person name="Luecker S."/>
            <person name="Lage O.M."/>
            <person name="Pohl T."/>
            <person name="Merkel B.J."/>
            <person name="Hornburger P."/>
            <person name="Mueller R.-W."/>
            <person name="Bruemmer F."/>
            <person name="Labrenz M."/>
            <person name="Spormann A.M."/>
            <person name="Op den Camp H."/>
            <person name="Overmann J."/>
            <person name="Amann R."/>
            <person name="Jetten M.S.M."/>
            <person name="Mascher T."/>
            <person name="Medema M.H."/>
            <person name="Devos D.P."/>
            <person name="Kaster A.-K."/>
            <person name="Ovreas L."/>
            <person name="Rohde M."/>
            <person name="Galperin M.Y."/>
            <person name="Jogler C."/>
        </authorList>
    </citation>
    <scope>NUCLEOTIDE SEQUENCE [LARGE SCALE GENOMIC DNA]</scope>
    <source>
        <strain evidence="2 3">K22_7</strain>
    </source>
</reference>
<keyword evidence="1" id="KW-1133">Transmembrane helix</keyword>
<dbReference type="Pfam" id="PF07963">
    <property type="entry name" value="N_methyl"/>
    <property type="match status" value="1"/>
</dbReference>
<feature type="transmembrane region" description="Helical" evidence="1">
    <location>
        <begin position="20"/>
        <end position="44"/>
    </location>
</feature>
<organism evidence="2 3">
    <name type="scientific">Rubripirellula lacrimiformis</name>
    <dbReference type="NCBI Taxonomy" id="1930273"/>
    <lineage>
        <taxon>Bacteria</taxon>
        <taxon>Pseudomonadati</taxon>
        <taxon>Planctomycetota</taxon>
        <taxon>Planctomycetia</taxon>
        <taxon>Pirellulales</taxon>
        <taxon>Pirellulaceae</taxon>
        <taxon>Rubripirellula</taxon>
    </lineage>
</organism>
<dbReference type="InterPro" id="IPR012902">
    <property type="entry name" value="N_methyl_site"/>
</dbReference>
<dbReference type="EMBL" id="CP036525">
    <property type="protein sequence ID" value="QDT07425.1"/>
    <property type="molecule type" value="Genomic_DNA"/>
</dbReference>
<accession>A0A517NJW8</accession>
<proteinExistence type="predicted"/>
<keyword evidence="1" id="KW-0812">Transmembrane</keyword>
<dbReference type="AlphaFoldDB" id="A0A517NJW8"/>